<accession>V6LNN1</accession>
<dbReference type="AlphaFoldDB" id="V6LNN1"/>
<dbReference type="InterPro" id="IPR032942">
    <property type="entry name" value="BPI/LBP/Plunc"/>
</dbReference>
<keyword evidence="3" id="KW-1185">Reference proteome</keyword>
<dbReference type="Gene3D" id="3.15.10.10">
    <property type="entry name" value="Bactericidal permeability-increasing protein, domain 1"/>
    <property type="match status" value="1"/>
</dbReference>
<evidence type="ECO:0000313" key="2">
    <source>
        <dbReference type="EMBL" id="KAH0571839.1"/>
    </source>
</evidence>
<dbReference type="EMBL" id="AUWU02000006">
    <property type="protein sequence ID" value="KAH0571839.1"/>
    <property type="molecule type" value="Genomic_DNA"/>
</dbReference>
<evidence type="ECO:0000313" key="3">
    <source>
        <dbReference type="Proteomes" id="UP000018208"/>
    </source>
</evidence>
<evidence type="ECO:0000313" key="1">
    <source>
        <dbReference type="EMBL" id="EST42344.1"/>
    </source>
</evidence>
<sequence length="424" mass="48539">MILVLLKQCYVTTFASLQPSINKYDGYMQVMLTSEGLSKYSQKNIAIAISEIQGTLQLPNISLKFSVFIIDLTNGQFSDLSIGNLIMNTHETSVLISMNNITMVIKFQLQITQQTFPYITDSGSLTISVQDFQIFTNGRVTYPDDECKNKYIIVTQQTKIQLNTFELKFIAGLQIIYNALAGIISEEIKNQLNGEMGQQIVKTLCDQLLKLLTQQSEVSKFNYDYNIGTYQRYFDGITIKDNMLSVWSQGYKCDHSNTDSTCFGYSQTNISRPKTFYTNHDVQYQIEKYAFNSGFWLYLYQERIFNGIKIENITLKRFFNMGAQVIVQLDVNGTKDTLEFLEPVVFTRSAIPGLVDIGRFAIRLTNLISNTILSQNQLASLSQYFDNRFSLYDISYTNALAVSETQVEYIYLDENWIHIGSNIE</sequence>
<protein>
    <recommendedName>
        <fullName evidence="4">BPI-like protein</fullName>
    </recommendedName>
</protein>
<dbReference type="SUPFAM" id="SSF55394">
    <property type="entry name" value="Bactericidal permeability-increasing protein, BPI"/>
    <property type="match status" value="1"/>
</dbReference>
<organism evidence="1">
    <name type="scientific">Spironucleus salmonicida</name>
    <dbReference type="NCBI Taxonomy" id="348837"/>
    <lineage>
        <taxon>Eukaryota</taxon>
        <taxon>Metamonada</taxon>
        <taxon>Diplomonadida</taxon>
        <taxon>Hexamitidae</taxon>
        <taxon>Hexamitinae</taxon>
        <taxon>Spironucleus</taxon>
    </lineage>
</organism>
<dbReference type="InterPro" id="IPR017943">
    <property type="entry name" value="Bactericidal_perm-incr_a/b_dom"/>
</dbReference>
<proteinExistence type="predicted"/>
<dbReference type="Proteomes" id="UP000018208">
    <property type="component" value="Unassembled WGS sequence"/>
</dbReference>
<gene>
    <name evidence="1" type="ORF">SS50377_18133</name>
    <name evidence="2" type="ORF">SS50377_26035</name>
</gene>
<reference evidence="2" key="2">
    <citation type="submission" date="2020-12" db="EMBL/GenBank/DDBJ databases">
        <title>New Spironucleus salmonicida genome in near-complete chromosomes.</title>
        <authorList>
            <person name="Xu F."/>
            <person name="Kurt Z."/>
            <person name="Jimenez-Gonzalez A."/>
            <person name="Astvaldsson A."/>
            <person name="Andersson J.O."/>
            <person name="Svard S.G."/>
        </authorList>
    </citation>
    <scope>NUCLEOTIDE SEQUENCE</scope>
    <source>
        <strain evidence="2">ATCC 50377</strain>
    </source>
</reference>
<dbReference type="EMBL" id="KI546164">
    <property type="protein sequence ID" value="EST42344.1"/>
    <property type="molecule type" value="Genomic_DNA"/>
</dbReference>
<dbReference type="PANTHER" id="PTHR10504">
    <property type="entry name" value="BACTERICIDAL PERMEABILITY-INCREASING BPI PROTEIN-RELATED"/>
    <property type="match status" value="1"/>
</dbReference>
<name>V6LNN1_9EUKA</name>
<dbReference type="VEuPathDB" id="GiardiaDB:SS50377_26035"/>
<reference evidence="1 2" key="1">
    <citation type="journal article" date="2014" name="PLoS Genet.">
        <title>The Genome of Spironucleus salmonicida Highlights a Fish Pathogen Adapted to Fluctuating Environments.</title>
        <authorList>
            <person name="Xu F."/>
            <person name="Jerlstrom-Hultqvist J."/>
            <person name="Einarsson E."/>
            <person name="Astvaldsson A."/>
            <person name="Svard S.G."/>
            <person name="Andersson J.O."/>
        </authorList>
    </citation>
    <scope>NUCLEOTIDE SEQUENCE</scope>
    <source>
        <strain evidence="2">ATCC 50377</strain>
    </source>
</reference>
<dbReference type="PANTHER" id="PTHR10504:SF131">
    <property type="entry name" value="BPI2 DOMAIN-CONTAINING PROTEIN"/>
    <property type="match status" value="1"/>
</dbReference>
<dbReference type="GO" id="GO:0008289">
    <property type="term" value="F:lipid binding"/>
    <property type="evidence" value="ECO:0007669"/>
    <property type="project" value="InterPro"/>
</dbReference>
<evidence type="ECO:0008006" key="4">
    <source>
        <dbReference type="Google" id="ProtNLM"/>
    </source>
</evidence>